<dbReference type="Proteomes" id="UP001617689">
    <property type="component" value="Unassembled WGS sequence"/>
</dbReference>
<evidence type="ECO:0000256" key="4">
    <source>
        <dbReference type="ARBA" id="ARBA00022833"/>
    </source>
</evidence>
<dbReference type="Pfam" id="PF00753">
    <property type="entry name" value="Lactamase_B"/>
    <property type="match status" value="1"/>
</dbReference>
<dbReference type="InterPro" id="IPR036866">
    <property type="entry name" value="RibonucZ/Hydroxyglut_hydro"/>
</dbReference>
<evidence type="ECO:0000256" key="2">
    <source>
        <dbReference type="ARBA" id="ARBA00022723"/>
    </source>
</evidence>
<feature type="domain" description="Metallo-beta-lactamase" evidence="5">
    <location>
        <begin position="29"/>
        <end position="225"/>
    </location>
</feature>
<keyword evidence="7" id="KW-1185">Reference proteome</keyword>
<reference evidence="6 7" key="1">
    <citation type="submission" date="2024-10" db="EMBL/GenBank/DDBJ databases">
        <authorList>
            <person name="Lu C.-H."/>
        </authorList>
    </citation>
    <scope>NUCLEOTIDE SEQUENCE [LARGE SCALE GENOMIC DNA]</scope>
    <source>
        <strain evidence="6 7">22ZTDG03-2</strain>
    </source>
</reference>
<evidence type="ECO:0000256" key="1">
    <source>
        <dbReference type="ARBA" id="ARBA00001947"/>
    </source>
</evidence>
<dbReference type="InterPro" id="IPR001279">
    <property type="entry name" value="Metallo-B-lactamas"/>
</dbReference>
<dbReference type="SUPFAM" id="SSF56281">
    <property type="entry name" value="Metallo-hydrolase/oxidoreductase"/>
    <property type="match status" value="1"/>
</dbReference>
<dbReference type="PANTHER" id="PTHR46233">
    <property type="entry name" value="HYDROXYACYLGLUTATHIONE HYDROLASE GLOC"/>
    <property type="match status" value="1"/>
</dbReference>
<organism evidence="6 7">
    <name type="scientific">Pectobacterium actinidiae</name>
    <dbReference type="NCBI Taxonomy" id="1507808"/>
    <lineage>
        <taxon>Bacteria</taxon>
        <taxon>Pseudomonadati</taxon>
        <taxon>Pseudomonadota</taxon>
        <taxon>Gammaproteobacteria</taxon>
        <taxon>Enterobacterales</taxon>
        <taxon>Pectobacteriaceae</taxon>
        <taxon>Pectobacterium</taxon>
    </lineage>
</organism>
<evidence type="ECO:0000313" key="7">
    <source>
        <dbReference type="Proteomes" id="UP001617689"/>
    </source>
</evidence>
<keyword evidence="3" id="KW-0378">Hydrolase</keyword>
<dbReference type="PANTHER" id="PTHR46233:SF3">
    <property type="entry name" value="HYDROXYACYLGLUTATHIONE HYDROLASE GLOC"/>
    <property type="match status" value="1"/>
</dbReference>
<evidence type="ECO:0000256" key="3">
    <source>
        <dbReference type="ARBA" id="ARBA00022801"/>
    </source>
</evidence>
<keyword evidence="4" id="KW-0862">Zinc</keyword>
<keyword evidence="2" id="KW-0479">Metal-binding</keyword>
<name>A0ABW8G5P7_9GAMM</name>
<dbReference type="Gene3D" id="3.60.15.10">
    <property type="entry name" value="Ribonuclease Z/Hydroxyacylglutathione hydrolase-like"/>
    <property type="match status" value="1"/>
</dbReference>
<gene>
    <name evidence="6" type="ORF">ACIPUP_02285</name>
</gene>
<evidence type="ECO:0000259" key="5">
    <source>
        <dbReference type="SMART" id="SM00849"/>
    </source>
</evidence>
<dbReference type="EMBL" id="JBIXLL010000001">
    <property type="protein sequence ID" value="MFJ5427982.1"/>
    <property type="molecule type" value="Genomic_DNA"/>
</dbReference>
<comment type="caution">
    <text evidence="6">The sequence shown here is derived from an EMBL/GenBank/DDBJ whole genome shotgun (WGS) entry which is preliminary data.</text>
</comment>
<sequence>MTLAGRCSQMPYYQAGDITINRFIFPYINSNMYIILGRCSALVVDPHESESAYILLKNSNVKEVVILLTHEHPDHTSGVNWLKSIFKSTLICQRKCAESILDKRNNRPILISFILAEQDKVNGTDFSKEFNKNFPSYKCVADIVFDDEIIYLWEGNEIKITSIPGHSAGSVSIIVNNKISFTGDSLLKDVQAITRFPGGNHKSYNDIALPFFFSLDKNIVCFPGHGDSFIIGEKIHAV</sequence>
<comment type="cofactor">
    <cofactor evidence="1">
        <name>Zn(2+)</name>
        <dbReference type="ChEBI" id="CHEBI:29105"/>
    </cofactor>
</comment>
<dbReference type="RefSeq" id="WP_400394007.1">
    <property type="nucleotide sequence ID" value="NZ_JBIXLL010000001.1"/>
</dbReference>
<dbReference type="CDD" id="cd06262">
    <property type="entry name" value="metallo-hydrolase-like_MBL-fold"/>
    <property type="match status" value="1"/>
</dbReference>
<evidence type="ECO:0000313" key="6">
    <source>
        <dbReference type="EMBL" id="MFJ5427982.1"/>
    </source>
</evidence>
<dbReference type="InterPro" id="IPR051453">
    <property type="entry name" value="MBL_Glyoxalase_II"/>
</dbReference>
<dbReference type="SMART" id="SM00849">
    <property type="entry name" value="Lactamase_B"/>
    <property type="match status" value="1"/>
</dbReference>
<protein>
    <submittedName>
        <fullName evidence="6">MBL fold metallo-hydrolase</fullName>
    </submittedName>
</protein>
<accession>A0ABW8G5P7</accession>
<proteinExistence type="predicted"/>